<sequence length="68" mass="7860">MQQNSLKGWREKEGLSKELLASKLNLTVSELDDLEKDSSRISKKKLERILALFNITYDEIILGKTENH</sequence>
<gene>
    <name evidence="2" type="ORF">QHR29_00110</name>
    <name evidence="3" type="ORF">SAMN05216438_101374</name>
</gene>
<evidence type="ECO:0000259" key="1">
    <source>
        <dbReference type="PROSITE" id="PS50943"/>
    </source>
</evidence>
<dbReference type="CDD" id="cd00093">
    <property type="entry name" value="HTH_XRE"/>
    <property type="match status" value="1"/>
</dbReference>
<reference evidence="3 4" key="1">
    <citation type="submission" date="2016-10" db="EMBL/GenBank/DDBJ databases">
        <authorList>
            <person name="de Groot N.N."/>
        </authorList>
    </citation>
    <scope>NUCLEOTIDE SEQUENCE [LARGE SCALE GENOMIC DNA]</scope>
    <source>
        <strain evidence="3 4">M79</strain>
    </source>
</reference>
<dbReference type="Proteomes" id="UP001157396">
    <property type="component" value="Unassembled WGS sequence"/>
</dbReference>
<dbReference type="Gene3D" id="1.10.260.40">
    <property type="entry name" value="lambda repressor-like DNA-binding domains"/>
    <property type="match status" value="1"/>
</dbReference>
<dbReference type="PROSITE" id="PS50943">
    <property type="entry name" value="HTH_CROC1"/>
    <property type="match status" value="1"/>
</dbReference>
<proteinExistence type="predicted"/>
<organism evidence="3 4">
    <name type="scientific">Lactococcus garvieae</name>
    <dbReference type="NCBI Taxonomy" id="1363"/>
    <lineage>
        <taxon>Bacteria</taxon>
        <taxon>Bacillati</taxon>
        <taxon>Bacillota</taxon>
        <taxon>Bacilli</taxon>
        <taxon>Lactobacillales</taxon>
        <taxon>Streptococcaceae</taxon>
        <taxon>Lactococcus</taxon>
    </lineage>
</organism>
<evidence type="ECO:0000313" key="4">
    <source>
        <dbReference type="Proteomes" id="UP000181969"/>
    </source>
</evidence>
<name>A0A1I4F3G9_9LACT</name>
<dbReference type="SUPFAM" id="SSF47413">
    <property type="entry name" value="lambda repressor-like DNA-binding domains"/>
    <property type="match status" value="1"/>
</dbReference>
<dbReference type="Proteomes" id="UP000181969">
    <property type="component" value="Unassembled WGS sequence"/>
</dbReference>
<dbReference type="EMBL" id="FOTJ01000001">
    <property type="protein sequence ID" value="SFL11993.1"/>
    <property type="molecule type" value="Genomic_DNA"/>
</dbReference>
<dbReference type="AlphaFoldDB" id="A0A1I4F3G9"/>
<reference evidence="2" key="2">
    <citation type="submission" date="2023-04" db="EMBL/GenBank/DDBJ databases">
        <title>Genomic analysis of Lactococcus garvieae isolates.</title>
        <authorList>
            <person name="Zhanghang C."/>
        </authorList>
    </citation>
    <scope>NUCLEOTIDE SEQUENCE</scope>
    <source>
        <strain evidence="2">ZB-1</strain>
    </source>
</reference>
<dbReference type="OrthoDB" id="2243576at2"/>
<dbReference type="RefSeq" id="WP_074750195.1">
    <property type="nucleotide sequence ID" value="NZ_AP026069.1"/>
</dbReference>
<dbReference type="InterPro" id="IPR001387">
    <property type="entry name" value="Cro/C1-type_HTH"/>
</dbReference>
<dbReference type="InterPro" id="IPR010982">
    <property type="entry name" value="Lambda_DNA-bd_dom_sf"/>
</dbReference>
<evidence type="ECO:0000313" key="2">
    <source>
        <dbReference type="EMBL" id="MDH7958877.1"/>
    </source>
</evidence>
<protein>
    <submittedName>
        <fullName evidence="2 3">Helix-turn-helix</fullName>
    </submittedName>
</protein>
<dbReference type="SMART" id="SM00530">
    <property type="entry name" value="HTH_XRE"/>
    <property type="match status" value="1"/>
</dbReference>
<dbReference type="Pfam" id="PF01381">
    <property type="entry name" value="HTH_3"/>
    <property type="match status" value="1"/>
</dbReference>
<evidence type="ECO:0000313" key="3">
    <source>
        <dbReference type="EMBL" id="SFL11993.1"/>
    </source>
</evidence>
<dbReference type="EMBL" id="JARYTV010000001">
    <property type="protein sequence ID" value="MDH7958877.1"/>
    <property type="molecule type" value="Genomic_DNA"/>
</dbReference>
<accession>A0A1I4F3G9</accession>
<dbReference type="GO" id="GO:0003677">
    <property type="term" value="F:DNA binding"/>
    <property type="evidence" value="ECO:0007669"/>
    <property type="project" value="InterPro"/>
</dbReference>
<feature type="domain" description="HTH cro/C1-type" evidence="1">
    <location>
        <begin position="6"/>
        <end position="60"/>
    </location>
</feature>